<organism evidence="1 2">
    <name type="scientific">Streblomastix strix</name>
    <dbReference type="NCBI Taxonomy" id="222440"/>
    <lineage>
        <taxon>Eukaryota</taxon>
        <taxon>Metamonada</taxon>
        <taxon>Preaxostyla</taxon>
        <taxon>Oxymonadida</taxon>
        <taxon>Streblomastigidae</taxon>
        <taxon>Streblomastix</taxon>
    </lineage>
</organism>
<evidence type="ECO:0000313" key="1">
    <source>
        <dbReference type="EMBL" id="KAA6365368.1"/>
    </source>
</evidence>
<protein>
    <submittedName>
        <fullName evidence="1">Uncharacterized protein</fullName>
    </submittedName>
</protein>
<accession>A0A5J4U4W8</accession>
<evidence type="ECO:0000313" key="2">
    <source>
        <dbReference type="Proteomes" id="UP000324800"/>
    </source>
</evidence>
<comment type="caution">
    <text evidence="1">The sequence shown here is derived from an EMBL/GenBank/DDBJ whole genome shotgun (WGS) entry which is preliminary data.</text>
</comment>
<sequence length="161" mass="18418">MTGAGSEIDFLGSNIPRRKQNCEVGEGRYNVLRYCPLHRYQYQTKCQTRNTDRLTKFCRASKYWHATSEQAKEQHTCEQQEDNLAIDIVSQMSHKLMETESAHLARSRNENWTNANYFNLDANSINSHLNCETGSHMLGAQVIARSDTANKDTIGITNLIF</sequence>
<name>A0A5J4U4W8_9EUKA</name>
<proteinExistence type="predicted"/>
<dbReference type="EMBL" id="SNRW01020529">
    <property type="protein sequence ID" value="KAA6365368.1"/>
    <property type="molecule type" value="Genomic_DNA"/>
</dbReference>
<dbReference type="AlphaFoldDB" id="A0A5J4U4W8"/>
<gene>
    <name evidence="1" type="ORF">EZS28_039105</name>
</gene>
<dbReference type="Proteomes" id="UP000324800">
    <property type="component" value="Unassembled WGS sequence"/>
</dbReference>
<reference evidence="1 2" key="1">
    <citation type="submission" date="2019-03" db="EMBL/GenBank/DDBJ databases">
        <title>Single cell metagenomics reveals metabolic interactions within the superorganism composed of flagellate Streblomastix strix and complex community of Bacteroidetes bacteria on its surface.</title>
        <authorList>
            <person name="Treitli S.C."/>
            <person name="Kolisko M."/>
            <person name="Husnik F."/>
            <person name="Keeling P."/>
            <person name="Hampl V."/>
        </authorList>
    </citation>
    <scope>NUCLEOTIDE SEQUENCE [LARGE SCALE GENOMIC DNA]</scope>
    <source>
        <strain evidence="1">ST1C</strain>
    </source>
</reference>